<dbReference type="AlphaFoldDB" id="A0A8H4KGC0"/>
<gene>
    <name evidence="1" type="ORF">F53441_7519</name>
</gene>
<evidence type="ECO:0008006" key="3">
    <source>
        <dbReference type="Google" id="ProtNLM"/>
    </source>
</evidence>
<comment type="caution">
    <text evidence="1">The sequence shown here is derived from an EMBL/GenBank/DDBJ whole genome shotgun (WGS) entry which is preliminary data.</text>
</comment>
<organism evidence="1 2">
    <name type="scientific">Fusarium austroafricanum</name>
    <dbReference type="NCBI Taxonomy" id="2364996"/>
    <lineage>
        <taxon>Eukaryota</taxon>
        <taxon>Fungi</taxon>
        <taxon>Dikarya</taxon>
        <taxon>Ascomycota</taxon>
        <taxon>Pezizomycotina</taxon>
        <taxon>Sordariomycetes</taxon>
        <taxon>Hypocreomycetidae</taxon>
        <taxon>Hypocreales</taxon>
        <taxon>Nectriaceae</taxon>
        <taxon>Fusarium</taxon>
        <taxon>Fusarium concolor species complex</taxon>
    </lineage>
</organism>
<dbReference type="Proteomes" id="UP000605986">
    <property type="component" value="Unassembled WGS sequence"/>
</dbReference>
<evidence type="ECO:0000313" key="2">
    <source>
        <dbReference type="Proteomes" id="UP000605986"/>
    </source>
</evidence>
<accession>A0A8H4KGC0</accession>
<dbReference type="InterPro" id="IPR036770">
    <property type="entry name" value="Ankyrin_rpt-contain_sf"/>
</dbReference>
<evidence type="ECO:0000313" key="1">
    <source>
        <dbReference type="EMBL" id="KAF4449123.1"/>
    </source>
</evidence>
<dbReference type="EMBL" id="JAADJG010000304">
    <property type="protein sequence ID" value="KAF4449123.1"/>
    <property type="molecule type" value="Genomic_DNA"/>
</dbReference>
<name>A0A8H4KGC0_9HYPO</name>
<dbReference type="OrthoDB" id="3200163at2759"/>
<proteinExistence type="predicted"/>
<protein>
    <recommendedName>
        <fullName evidence="3">NACHT-NTPase and P-loop NTPases N-terminal domain-containing protein</fullName>
    </recommendedName>
</protein>
<sequence>MEAAASVIAFVQIATEIGKCVIKTKQLWDQAQDLPQEIQVLMRRLHGYKCVFEAMDQKFPNQALFDTLPTYTLVQDNLRASMEALVMLRENADHLNSKLEARKGFKRRLAAAKIIIGKESSDGLTTRLNESIALLNLSLQAWNMTITIMTPDLIATQLTKTLKAHCENFQPTKQLPIEAEEESQPCLEIEKRENDQLSPTLKSDIQCSKIYTPSKWGRFAMGYTTATGAWQAYFQWPSWLSTSVCELQSTPTGCGWTYNYRVYNIVSSKSDVIKRITEGDKAGVLELFEKRQASPFDKDENGCSLLYHAAYSKQFDLCQLLLSLGLREALLEKVGSRWESPLAAPVFKPDRSNPEATWMKIAGLFQSYMNEPETNMVLRLFDYQRGCDYSDEYLRIFRQRFLPNFYNGPLIHRLEAFRLGSFHSQSDCTLLELLAQDKKVTRFDVGESSRNGFSLAHSVAIAFSIRFADEVLPCKRGWAMWRLSPFNESWSRLVEEVASVATLEDLHIVETIQLWDVYHVPTWEGTPLISVIGGALCYLSPDIGFFHWDRVFQECIREWVSILQQSGVDLMLYGEQEATHIRFDLRSAFDVSAIEASRNEIRDSLPLAAVKLAFRREERDDRKRWNTNHWVPIRLLELKFGPTPTEWEIIWAPEFESFAYQFWQMIEKENVKMPGSWVDG</sequence>
<dbReference type="Gene3D" id="1.25.40.20">
    <property type="entry name" value="Ankyrin repeat-containing domain"/>
    <property type="match status" value="1"/>
</dbReference>
<reference evidence="1" key="1">
    <citation type="submission" date="2020-01" db="EMBL/GenBank/DDBJ databases">
        <title>Identification and distribution of gene clusters putatively required for synthesis of sphingolipid metabolism inhibitors in phylogenetically diverse species of the filamentous fungus Fusarium.</title>
        <authorList>
            <person name="Kim H.-S."/>
            <person name="Busman M."/>
            <person name="Brown D.W."/>
            <person name="Divon H."/>
            <person name="Uhlig S."/>
            <person name="Proctor R.H."/>
        </authorList>
    </citation>
    <scope>NUCLEOTIDE SEQUENCE</scope>
    <source>
        <strain evidence="1">NRRL 53441</strain>
    </source>
</reference>
<keyword evidence="2" id="KW-1185">Reference proteome</keyword>